<evidence type="ECO:0000256" key="3">
    <source>
        <dbReference type="ARBA" id="ARBA00023204"/>
    </source>
</evidence>
<keyword evidence="3" id="KW-0234">DNA repair</keyword>
<dbReference type="HOGENOM" id="CLU_079057_0_0_6"/>
<keyword evidence="2" id="KW-0227">DNA damage</keyword>
<proteinExistence type="inferred from homology"/>
<sequence length="246" mass="27563">MNNQNMSIWSQVEKTAPEATKSAKVNGQQITSISGQHMIKRATEVFGPVGIGWGWTVAEERFDQGGEIRNDKGELIGHEVGHTIRVKLWFMQGDKRGEVEQYGCTPFTYKSKWGVTTDTEAPKKSLTDAVKKALAMLGFSADIFLGLYDDRDYVAEREAEAQLEQAENKEAEAARQAQERLDWLKAALETMAKAQTIHELTKLHATYVRSADRRGEDKFVKRLAKAFADREAELKPADAKPEDKSA</sequence>
<dbReference type="eggNOG" id="COG3206">
    <property type="taxonomic scope" value="Bacteria"/>
</dbReference>
<dbReference type="AlphaFoldDB" id="A0A061JMK6"/>
<dbReference type="EMBL" id="AMCZ02000035">
    <property type="protein sequence ID" value="EWC39600.1"/>
    <property type="molecule type" value="Genomic_DNA"/>
</dbReference>
<evidence type="ECO:0008006" key="7">
    <source>
        <dbReference type="Google" id="ProtNLM"/>
    </source>
</evidence>
<evidence type="ECO:0000256" key="4">
    <source>
        <dbReference type="SAM" id="Coils"/>
    </source>
</evidence>
<feature type="coiled-coil region" evidence="4">
    <location>
        <begin position="154"/>
        <end position="194"/>
    </location>
</feature>
<dbReference type="RefSeq" id="WP_003297478.1">
    <property type="nucleotide sequence ID" value="NZ_KK020676.1"/>
</dbReference>
<evidence type="ECO:0000256" key="1">
    <source>
        <dbReference type="ARBA" id="ARBA00006638"/>
    </source>
</evidence>
<evidence type="ECO:0000256" key="2">
    <source>
        <dbReference type="ARBA" id="ARBA00022763"/>
    </source>
</evidence>
<accession>A0A061JMK6</accession>
<dbReference type="OrthoDB" id="256590at2"/>
<dbReference type="InterPro" id="IPR042525">
    <property type="entry name" value="Rad52_Rad59_Rad22_sf"/>
</dbReference>
<keyword evidence="4" id="KW-0175">Coiled coil</keyword>
<name>A0A061JMK6_STUST</name>
<dbReference type="GO" id="GO:0006302">
    <property type="term" value="P:double-strand break repair"/>
    <property type="evidence" value="ECO:0007669"/>
    <property type="project" value="UniProtKB-ARBA"/>
</dbReference>
<evidence type="ECO:0000313" key="5">
    <source>
        <dbReference type="EMBL" id="EWC39600.1"/>
    </source>
</evidence>
<dbReference type="Proteomes" id="UP000026923">
    <property type="component" value="Unassembled WGS sequence"/>
</dbReference>
<reference evidence="5 6" key="1">
    <citation type="journal article" date="2013" name="Genome Announc.">
        <title>Draft Genome of the Nitrogen-Fixing Bacterium Pseudomonas stutzeri Strain KOS6 Isolated from Industrial Hydrocarbon Sludge.</title>
        <authorList>
            <person name="Grigoryeva T.V."/>
            <person name="Laikov A.V."/>
            <person name="Naumova R.P."/>
            <person name="Manolov A.I."/>
            <person name="Larin A.K."/>
            <person name="Karpova I.Y."/>
            <person name="Semashko T.A."/>
            <person name="Alexeev D.G."/>
            <person name="Kostryukova E.S."/>
            <person name="Muller R."/>
            <person name="Govorun V.M."/>
        </authorList>
    </citation>
    <scope>NUCLEOTIDE SEQUENCE [LARGE SCALE GENOMIC DNA]</scope>
    <source>
        <strain evidence="5 6">KOS6</strain>
    </source>
</reference>
<comment type="similarity">
    <text evidence="1">Belongs to the RAD52 family.</text>
</comment>
<dbReference type="InterPro" id="IPR041247">
    <property type="entry name" value="Rad52_fam"/>
</dbReference>
<comment type="caution">
    <text evidence="5">The sequence shown here is derived from an EMBL/GenBank/DDBJ whole genome shotgun (WGS) entry which is preliminary data.</text>
</comment>
<dbReference type="GO" id="GO:0006310">
    <property type="term" value="P:DNA recombination"/>
    <property type="evidence" value="ECO:0007669"/>
    <property type="project" value="UniProtKB-ARBA"/>
</dbReference>
<gene>
    <name evidence="5" type="ORF">B597_019610</name>
</gene>
<evidence type="ECO:0000313" key="6">
    <source>
        <dbReference type="Proteomes" id="UP000026923"/>
    </source>
</evidence>
<protein>
    <recommendedName>
        <fullName evidence="7">Rad52/22 double-strand break repair protein</fullName>
    </recommendedName>
</protein>
<organism evidence="5 6">
    <name type="scientific">Stutzerimonas stutzeri KOS6</name>
    <dbReference type="NCBI Taxonomy" id="1218352"/>
    <lineage>
        <taxon>Bacteria</taxon>
        <taxon>Pseudomonadati</taxon>
        <taxon>Pseudomonadota</taxon>
        <taxon>Gammaproteobacteria</taxon>
        <taxon>Pseudomonadales</taxon>
        <taxon>Pseudomonadaceae</taxon>
        <taxon>Stutzerimonas</taxon>
    </lineage>
</organism>
<dbReference type="Pfam" id="PF04098">
    <property type="entry name" value="Rad52_Rad22"/>
    <property type="match status" value="1"/>
</dbReference>
<dbReference type="Gene3D" id="3.30.390.80">
    <property type="entry name" value="DNA repair protein Rad52/59/22"/>
    <property type="match status" value="1"/>
</dbReference>